<dbReference type="InParanoid" id="A0A482XEK8"/>
<protein>
    <recommendedName>
        <fullName evidence="5">Secreted protein</fullName>
    </recommendedName>
</protein>
<sequence length="123" mass="14691">MRMSVLIHAKNLITITFTLHFVSGRVWEKGEWKKKRKREREKKGREREKVLKKDSVTACWKTNPSREQNLRVPLEEKKNPGTGRRRGKGTKFYLLGKLWRKLTWETHYKTVHTTSTVSVAKQW</sequence>
<feature type="signal peptide" evidence="2">
    <location>
        <begin position="1"/>
        <end position="24"/>
    </location>
</feature>
<proteinExistence type="predicted"/>
<name>A0A482XEK8_LAOST</name>
<feature type="chain" id="PRO_5019837773" description="Secreted protein" evidence="2">
    <location>
        <begin position="25"/>
        <end position="123"/>
    </location>
</feature>
<evidence type="ECO:0008006" key="5">
    <source>
        <dbReference type="Google" id="ProtNLM"/>
    </source>
</evidence>
<evidence type="ECO:0000313" key="4">
    <source>
        <dbReference type="Proteomes" id="UP000291343"/>
    </source>
</evidence>
<evidence type="ECO:0000256" key="1">
    <source>
        <dbReference type="SAM" id="MobiDB-lite"/>
    </source>
</evidence>
<dbReference type="EMBL" id="QKKF02011256">
    <property type="protein sequence ID" value="RZF44137.1"/>
    <property type="molecule type" value="Genomic_DNA"/>
</dbReference>
<dbReference type="Proteomes" id="UP000291343">
    <property type="component" value="Unassembled WGS sequence"/>
</dbReference>
<accession>A0A482XEK8</accession>
<organism evidence="3 4">
    <name type="scientific">Laodelphax striatellus</name>
    <name type="common">Small brown planthopper</name>
    <name type="synonym">Delphax striatella</name>
    <dbReference type="NCBI Taxonomy" id="195883"/>
    <lineage>
        <taxon>Eukaryota</taxon>
        <taxon>Metazoa</taxon>
        <taxon>Ecdysozoa</taxon>
        <taxon>Arthropoda</taxon>
        <taxon>Hexapoda</taxon>
        <taxon>Insecta</taxon>
        <taxon>Pterygota</taxon>
        <taxon>Neoptera</taxon>
        <taxon>Paraneoptera</taxon>
        <taxon>Hemiptera</taxon>
        <taxon>Auchenorrhyncha</taxon>
        <taxon>Fulgoroidea</taxon>
        <taxon>Delphacidae</taxon>
        <taxon>Criomorphinae</taxon>
        <taxon>Laodelphax</taxon>
    </lineage>
</organism>
<evidence type="ECO:0000313" key="3">
    <source>
        <dbReference type="EMBL" id="RZF44137.1"/>
    </source>
</evidence>
<keyword evidence="4" id="KW-1185">Reference proteome</keyword>
<comment type="caution">
    <text evidence="3">The sequence shown here is derived from an EMBL/GenBank/DDBJ whole genome shotgun (WGS) entry which is preliminary data.</text>
</comment>
<evidence type="ECO:0000256" key="2">
    <source>
        <dbReference type="SAM" id="SignalP"/>
    </source>
</evidence>
<reference evidence="3 4" key="1">
    <citation type="journal article" date="2017" name="Gigascience">
        <title>Genome sequence of the small brown planthopper, Laodelphax striatellus.</title>
        <authorList>
            <person name="Zhu J."/>
            <person name="Jiang F."/>
            <person name="Wang X."/>
            <person name="Yang P."/>
            <person name="Bao Y."/>
            <person name="Zhao W."/>
            <person name="Wang W."/>
            <person name="Lu H."/>
            <person name="Wang Q."/>
            <person name="Cui N."/>
            <person name="Li J."/>
            <person name="Chen X."/>
            <person name="Luo L."/>
            <person name="Yu J."/>
            <person name="Kang L."/>
            <person name="Cui F."/>
        </authorList>
    </citation>
    <scope>NUCLEOTIDE SEQUENCE [LARGE SCALE GENOMIC DNA]</scope>
    <source>
        <strain evidence="3">Lst14</strain>
    </source>
</reference>
<keyword evidence="2" id="KW-0732">Signal</keyword>
<feature type="region of interest" description="Disordered" evidence="1">
    <location>
        <begin position="67"/>
        <end position="88"/>
    </location>
</feature>
<gene>
    <name evidence="3" type="ORF">LSTR_LSTR012959</name>
</gene>
<dbReference type="AlphaFoldDB" id="A0A482XEK8"/>